<dbReference type="eggNOG" id="ENOG502S0G6">
    <property type="taxonomic scope" value="Eukaryota"/>
</dbReference>
<dbReference type="OrthoDB" id="1095660at2759"/>
<organism evidence="2 3">
    <name type="scientific">Morus notabilis</name>
    <dbReference type="NCBI Taxonomy" id="981085"/>
    <lineage>
        <taxon>Eukaryota</taxon>
        <taxon>Viridiplantae</taxon>
        <taxon>Streptophyta</taxon>
        <taxon>Embryophyta</taxon>
        <taxon>Tracheophyta</taxon>
        <taxon>Spermatophyta</taxon>
        <taxon>Magnoliopsida</taxon>
        <taxon>eudicotyledons</taxon>
        <taxon>Gunneridae</taxon>
        <taxon>Pentapetalae</taxon>
        <taxon>rosids</taxon>
        <taxon>fabids</taxon>
        <taxon>Rosales</taxon>
        <taxon>Moraceae</taxon>
        <taxon>Moreae</taxon>
        <taxon>Morus</taxon>
    </lineage>
</organism>
<keyword evidence="1" id="KW-0472">Membrane</keyword>
<gene>
    <name evidence="2" type="ORF">L484_027801</name>
</gene>
<feature type="transmembrane region" description="Helical" evidence="1">
    <location>
        <begin position="25"/>
        <end position="43"/>
    </location>
</feature>
<feature type="transmembrane region" description="Helical" evidence="1">
    <location>
        <begin position="304"/>
        <end position="328"/>
    </location>
</feature>
<feature type="transmembrane region" description="Helical" evidence="1">
    <location>
        <begin position="164"/>
        <end position="192"/>
    </location>
</feature>
<keyword evidence="1" id="KW-0812">Transmembrane</keyword>
<evidence type="ECO:0000313" key="2">
    <source>
        <dbReference type="EMBL" id="EXB82622.1"/>
    </source>
</evidence>
<dbReference type="KEGG" id="mnt:21410409"/>
<feature type="transmembrane region" description="Helical" evidence="1">
    <location>
        <begin position="118"/>
        <end position="143"/>
    </location>
</feature>
<keyword evidence="3" id="KW-1185">Reference proteome</keyword>
<proteinExistence type="predicted"/>
<reference evidence="3" key="1">
    <citation type="submission" date="2013-01" db="EMBL/GenBank/DDBJ databases">
        <title>Draft Genome Sequence of a Mulberry Tree, Morus notabilis C.K. Schneid.</title>
        <authorList>
            <person name="He N."/>
            <person name="Zhao S."/>
        </authorList>
    </citation>
    <scope>NUCLEOTIDE SEQUENCE</scope>
</reference>
<dbReference type="Proteomes" id="UP000030645">
    <property type="component" value="Unassembled WGS sequence"/>
</dbReference>
<dbReference type="PANTHER" id="PTHR36714">
    <property type="entry name" value="T23E23.1"/>
    <property type="match status" value="1"/>
</dbReference>
<evidence type="ECO:0000256" key="1">
    <source>
        <dbReference type="SAM" id="Phobius"/>
    </source>
</evidence>
<dbReference type="EMBL" id="KE344869">
    <property type="protein sequence ID" value="EXB82622.1"/>
    <property type="molecule type" value="Genomic_DNA"/>
</dbReference>
<protein>
    <submittedName>
        <fullName evidence="2">Uncharacterized protein</fullName>
    </submittedName>
</protein>
<dbReference type="PANTHER" id="PTHR36714:SF7">
    <property type="entry name" value="TRANSMEMBRANE PROTEIN"/>
    <property type="match status" value="1"/>
</dbReference>
<dbReference type="AlphaFoldDB" id="W9RCX4"/>
<feature type="transmembrane region" description="Helical" evidence="1">
    <location>
        <begin position="220"/>
        <end position="253"/>
    </location>
</feature>
<feature type="transmembrane region" description="Helical" evidence="1">
    <location>
        <begin position="273"/>
        <end position="292"/>
    </location>
</feature>
<evidence type="ECO:0000313" key="3">
    <source>
        <dbReference type="Proteomes" id="UP000030645"/>
    </source>
</evidence>
<sequence length="345" mass="39979">MARNNLKAFDIIKEAFTIFAKNTNFIIFTSLISLPLFCFSLYFEASLQEFLLQNSSILLQAKDHETPEFHQLVDENSDFIVQYYYSYPESYGKSWSLPLDIVRKLSNDSLHKLLQLSFLYLVPFHLLELLTVLVIVDLASKIYREDKSLTFNNIFDIKTDGTRLWGILVTYGYVVFFSTCTLLGFLTLLITYSDIIRYFPYEYSDLFYYYMPFRSLDFDVFFHLVYGANFLLLLGIYLGWSAIWNLGLVISVLKGTYGAKALGSSAYLSLRSVQSGMILMLVFSIWGVGLRFPCLVYGCYKNWIWTVAQISLFCFGNALKWVSFVVYFDDCIKRIFGKKVDVEEG</sequence>
<keyword evidence="1" id="KW-1133">Transmembrane helix</keyword>
<name>W9RCX4_9ROSA</name>
<accession>W9RCX4</accession>